<comment type="caution">
    <text evidence="3">The sequence shown here is derived from an EMBL/GenBank/DDBJ whole genome shotgun (WGS) entry which is preliminary data.</text>
</comment>
<keyword evidence="2" id="KW-0732">Signal</keyword>
<feature type="chain" id="PRO_5013950194" description="3-carboxymuconate cyclase" evidence="2">
    <location>
        <begin position="22"/>
        <end position="421"/>
    </location>
</feature>
<evidence type="ECO:0000313" key="3">
    <source>
        <dbReference type="EMBL" id="PIL35598.1"/>
    </source>
</evidence>
<dbReference type="OrthoDB" id="10006285at2759"/>
<dbReference type="Pfam" id="PF10282">
    <property type="entry name" value="Lactonase"/>
    <property type="match status" value="1"/>
</dbReference>
<dbReference type="AlphaFoldDB" id="A0A2G8SPU6"/>
<keyword evidence="4" id="KW-1185">Reference proteome</keyword>
<dbReference type="SUPFAM" id="SSF75011">
    <property type="entry name" value="3-carboxy-cis,cis-mucoante lactonizing enzyme"/>
    <property type="match status" value="1"/>
</dbReference>
<dbReference type="Gene3D" id="2.130.10.10">
    <property type="entry name" value="YVTN repeat-like/Quinoprotein amine dehydrogenase"/>
    <property type="match status" value="1"/>
</dbReference>
<dbReference type="PANTHER" id="PTHR30344">
    <property type="entry name" value="6-PHOSPHOGLUCONOLACTONASE-RELATED"/>
    <property type="match status" value="1"/>
</dbReference>
<dbReference type="InterPro" id="IPR019405">
    <property type="entry name" value="Lactonase_7-beta_prop"/>
</dbReference>
<dbReference type="Proteomes" id="UP000230002">
    <property type="component" value="Unassembled WGS sequence"/>
</dbReference>
<evidence type="ECO:0008006" key="5">
    <source>
        <dbReference type="Google" id="ProtNLM"/>
    </source>
</evidence>
<accession>A0A2G8SPU6</accession>
<dbReference type="InterPro" id="IPR015943">
    <property type="entry name" value="WD40/YVTN_repeat-like_dom_sf"/>
</dbReference>
<dbReference type="EMBL" id="AYKW01000003">
    <property type="protein sequence ID" value="PIL35598.1"/>
    <property type="molecule type" value="Genomic_DNA"/>
</dbReference>
<feature type="signal peptide" evidence="2">
    <location>
        <begin position="1"/>
        <end position="21"/>
    </location>
</feature>
<evidence type="ECO:0000256" key="2">
    <source>
        <dbReference type="SAM" id="SignalP"/>
    </source>
</evidence>
<evidence type="ECO:0000313" key="4">
    <source>
        <dbReference type="Proteomes" id="UP000230002"/>
    </source>
</evidence>
<dbReference type="GO" id="GO:0017057">
    <property type="term" value="F:6-phosphogluconolactonase activity"/>
    <property type="evidence" value="ECO:0007669"/>
    <property type="project" value="TreeGrafter"/>
</dbReference>
<name>A0A2G8SPU6_9APHY</name>
<comment type="similarity">
    <text evidence="1">Belongs to the cycloisomerase 2 family.</text>
</comment>
<sequence>MKVSTALPVVAALAAVSVVYAAPLQRRAGVGNKKKMAETTSFDSSGAVYFLTNEPDVNQILVASINVDGTLNLDSAVEAGGRGSHGKSNGPDALFSQGSIKASKKGQVLATVNAGSNTISLFSIDPKDPTSLTPLGDPVSSEGEFPVSLAFNADGTRLCVLNGGTVSGVNCFKVDKKLGPVAIANSLRLLTATDALKGAQTPPAGPTNTASQVLFSEDGQQLIASVKGTPQAPGFFAIWSVAADGSLSKDFQKVAPAKGGALPFGMSVIPGKKALLATDPALGFDILDLDGGNKRSSANKIAGQAAICWSAFSPKTGNFYLSDVGMSTITEVHVDNNLNVTVVMEYPQLPGSATLDLDVATINGRDFVYVLAANATSVDVLAIDSPGAATKLTALNFASLAKTAGVTINPNNLQGMTTFTT</sequence>
<dbReference type="STRING" id="1077348.A0A2G8SPU6"/>
<proteinExistence type="inferred from homology"/>
<evidence type="ECO:0000256" key="1">
    <source>
        <dbReference type="ARBA" id="ARBA00005564"/>
    </source>
</evidence>
<dbReference type="InterPro" id="IPR050282">
    <property type="entry name" value="Cycloisomerase_2"/>
</dbReference>
<gene>
    <name evidence="3" type="ORF">GSI_02326</name>
</gene>
<organism evidence="3 4">
    <name type="scientific">Ganoderma sinense ZZ0214-1</name>
    <dbReference type="NCBI Taxonomy" id="1077348"/>
    <lineage>
        <taxon>Eukaryota</taxon>
        <taxon>Fungi</taxon>
        <taxon>Dikarya</taxon>
        <taxon>Basidiomycota</taxon>
        <taxon>Agaricomycotina</taxon>
        <taxon>Agaricomycetes</taxon>
        <taxon>Polyporales</taxon>
        <taxon>Polyporaceae</taxon>
        <taxon>Ganoderma</taxon>
    </lineage>
</organism>
<dbReference type="PANTHER" id="PTHR30344:SF1">
    <property type="entry name" value="6-PHOSPHOGLUCONOLACTONASE"/>
    <property type="match status" value="1"/>
</dbReference>
<protein>
    <recommendedName>
        <fullName evidence="5">3-carboxymuconate cyclase</fullName>
    </recommendedName>
</protein>
<reference evidence="3 4" key="1">
    <citation type="journal article" date="2015" name="Sci. Rep.">
        <title>Chromosome-level genome map provides insights into diverse defense mechanisms in the medicinal fungus Ganoderma sinense.</title>
        <authorList>
            <person name="Zhu Y."/>
            <person name="Xu J."/>
            <person name="Sun C."/>
            <person name="Zhou S."/>
            <person name="Xu H."/>
            <person name="Nelson D.R."/>
            <person name="Qian J."/>
            <person name="Song J."/>
            <person name="Luo H."/>
            <person name="Xiang L."/>
            <person name="Li Y."/>
            <person name="Xu Z."/>
            <person name="Ji A."/>
            <person name="Wang L."/>
            <person name="Lu S."/>
            <person name="Hayward A."/>
            <person name="Sun W."/>
            <person name="Li X."/>
            <person name="Schwartz D.C."/>
            <person name="Wang Y."/>
            <person name="Chen S."/>
        </authorList>
    </citation>
    <scope>NUCLEOTIDE SEQUENCE [LARGE SCALE GENOMIC DNA]</scope>
    <source>
        <strain evidence="3 4">ZZ0214-1</strain>
    </source>
</reference>